<dbReference type="InterPro" id="IPR030190">
    <property type="entry name" value="MacA_alpha-hairpin_sf"/>
</dbReference>
<evidence type="ECO:0000256" key="1">
    <source>
        <dbReference type="ARBA" id="ARBA00004236"/>
    </source>
</evidence>
<evidence type="ECO:0000259" key="12">
    <source>
        <dbReference type="Pfam" id="PF25967"/>
    </source>
</evidence>
<evidence type="ECO:0000256" key="6">
    <source>
        <dbReference type="ARBA" id="ARBA00023054"/>
    </source>
</evidence>
<feature type="domain" description="Multidrug resistance protein MdtA-like beta-barrel" evidence="11">
    <location>
        <begin position="219"/>
        <end position="311"/>
    </location>
</feature>
<evidence type="ECO:0000256" key="2">
    <source>
        <dbReference type="ARBA" id="ARBA00009477"/>
    </source>
</evidence>
<keyword evidence="14" id="KW-1185">Reference proteome</keyword>
<keyword evidence="4" id="KW-1003">Cell membrane</keyword>
<dbReference type="Pfam" id="PF25876">
    <property type="entry name" value="HH_MFP_RND"/>
    <property type="match status" value="1"/>
</dbReference>
<gene>
    <name evidence="13" type="ORF">AB6M95_01250</name>
</gene>
<dbReference type="InterPro" id="IPR058625">
    <property type="entry name" value="MdtA-like_BSH"/>
</dbReference>
<name>A0ABV4JXC2_9BACT</name>
<dbReference type="PANTHER" id="PTHR30469">
    <property type="entry name" value="MULTIDRUG RESISTANCE PROTEIN MDTA"/>
    <property type="match status" value="1"/>
</dbReference>
<dbReference type="InterPro" id="IPR058627">
    <property type="entry name" value="MdtA-like_C"/>
</dbReference>
<evidence type="ECO:0000259" key="10">
    <source>
        <dbReference type="Pfam" id="PF25917"/>
    </source>
</evidence>
<feature type="coiled-coil region" evidence="8">
    <location>
        <begin position="91"/>
        <end position="163"/>
    </location>
</feature>
<evidence type="ECO:0000313" key="14">
    <source>
        <dbReference type="Proteomes" id="UP001568698"/>
    </source>
</evidence>
<feature type="domain" description="Multidrug resistance protein MdtA-like alpha-helical hairpin" evidence="9">
    <location>
        <begin position="105"/>
        <end position="181"/>
    </location>
</feature>
<dbReference type="InterPro" id="IPR058624">
    <property type="entry name" value="MdtA-like_HH"/>
</dbReference>
<dbReference type="Gene3D" id="6.10.140.1990">
    <property type="match status" value="1"/>
</dbReference>
<feature type="domain" description="Multidrug resistance protein MdtA-like C-terminal permuted SH3" evidence="12">
    <location>
        <begin position="318"/>
        <end position="377"/>
    </location>
</feature>
<comment type="subcellular location">
    <subcellularLocation>
        <location evidence="1">Cell membrane</location>
    </subcellularLocation>
</comment>
<keyword evidence="7" id="KW-0472">Membrane</keyword>
<evidence type="ECO:0000256" key="3">
    <source>
        <dbReference type="ARBA" id="ARBA00022448"/>
    </source>
</evidence>
<reference evidence="13 14" key="1">
    <citation type="submission" date="2024-08" db="EMBL/GenBank/DDBJ databases">
        <title>Sulfate-reducing bacteria isolated from formation water of the oil field in Kazakhstan and description of Pseudodesulfovibrio sp.</title>
        <authorList>
            <person name="Bidzhieva S.K."/>
            <person name="Tourova T.P."/>
            <person name="Grouzdev D.S."/>
            <person name="Beletsky A.V."/>
            <person name="Sokolova D.S."/>
            <person name="Samigullina S.R."/>
            <person name="Poltaraus A.B."/>
            <person name="Avtukh A.N."/>
            <person name="Tereshina V.M."/>
            <person name="Zhaparov N.S."/>
            <person name="Mardanov A.V."/>
            <person name="Nazina T.N."/>
        </authorList>
    </citation>
    <scope>NUCLEOTIDE SEQUENCE [LARGE SCALE GENOMIC DNA]</scope>
    <source>
        <strain evidence="13 14">9FUS</strain>
    </source>
</reference>
<keyword evidence="5" id="KW-0997">Cell inner membrane</keyword>
<proteinExistence type="inferred from homology"/>
<dbReference type="Gene3D" id="2.40.420.20">
    <property type="match status" value="1"/>
</dbReference>
<keyword evidence="6 8" id="KW-0175">Coiled coil</keyword>
<evidence type="ECO:0000256" key="5">
    <source>
        <dbReference type="ARBA" id="ARBA00022519"/>
    </source>
</evidence>
<accession>A0ABV4JXC2</accession>
<organism evidence="13 14">
    <name type="scientific">Pseudodesulfovibrio karagichevae</name>
    <dbReference type="NCBI Taxonomy" id="3239305"/>
    <lineage>
        <taxon>Bacteria</taxon>
        <taxon>Pseudomonadati</taxon>
        <taxon>Thermodesulfobacteriota</taxon>
        <taxon>Desulfovibrionia</taxon>
        <taxon>Desulfovibrionales</taxon>
        <taxon>Desulfovibrionaceae</taxon>
    </lineage>
</organism>
<dbReference type="InterPro" id="IPR058626">
    <property type="entry name" value="MdtA-like_b-barrel"/>
</dbReference>
<dbReference type="InterPro" id="IPR006143">
    <property type="entry name" value="RND_pump_MFP"/>
</dbReference>
<evidence type="ECO:0000256" key="7">
    <source>
        <dbReference type="ARBA" id="ARBA00023136"/>
    </source>
</evidence>
<feature type="domain" description="Multidrug resistance protein MdtA-like barrel-sandwich hybrid" evidence="10">
    <location>
        <begin position="58"/>
        <end position="212"/>
    </location>
</feature>
<sequence length="395" mass="42000">MKWLYKAAAAVVLIGLGVGGKMFFFPTAQPMQYLTSPVTRGDVQETVLATGTLTAFKQVSVGAQASGQVKSLKVELGDAVKEGELIAEIDSQSQKNALSIAEADLEKIKAERAAKVATLQQAQSEFTRQQGMLKSKATSRQDYEDAQATLAETRADIASLDAQIVAAAIDVDTAKVDLGYTKITAPMDGVIVAVITKEGQTVNASQSTPTIVKLAQLDTMTVEAEVSEADVVHVKPGQKVFFTILGEPDNKYEATLRSIEPAPSSIADDGDSTTTTSSSDEAIYYNALFDVPNPDHKLRISMTAEVTIVLDEAKGVPLIPESALGTKEAKGGYTVRVLDAEGRAETRSVKVGLSDSVNIQVLDGLKEGDRVILGEADADAVVRQESNRHRSPMGL</sequence>
<dbReference type="NCBIfam" id="TIGR01730">
    <property type="entry name" value="RND_mfp"/>
    <property type="match status" value="1"/>
</dbReference>
<evidence type="ECO:0000259" key="11">
    <source>
        <dbReference type="Pfam" id="PF25944"/>
    </source>
</evidence>
<dbReference type="EMBL" id="JBGLYH010000002">
    <property type="protein sequence ID" value="MEZ7195361.1"/>
    <property type="molecule type" value="Genomic_DNA"/>
</dbReference>
<evidence type="ECO:0000259" key="9">
    <source>
        <dbReference type="Pfam" id="PF25876"/>
    </source>
</evidence>
<comment type="similarity">
    <text evidence="2">Belongs to the membrane fusion protein (MFP) (TC 8.A.1) family.</text>
</comment>
<evidence type="ECO:0000256" key="8">
    <source>
        <dbReference type="SAM" id="Coils"/>
    </source>
</evidence>
<keyword evidence="3" id="KW-0813">Transport</keyword>
<dbReference type="Proteomes" id="UP001568698">
    <property type="component" value="Unassembled WGS sequence"/>
</dbReference>
<evidence type="ECO:0000256" key="4">
    <source>
        <dbReference type="ARBA" id="ARBA00022475"/>
    </source>
</evidence>
<evidence type="ECO:0000313" key="13">
    <source>
        <dbReference type="EMBL" id="MEZ7195361.1"/>
    </source>
</evidence>
<dbReference type="Gene3D" id="2.40.30.170">
    <property type="match status" value="1"/>
</dbReference>
<dbReference type="Pfam" id="PF25944">
    <property type="entry name" value="Beta-barrel_RND"/>
    <property type="match status" value="1"/>
</dbReference>
<dbReference type="Pfam" id="PF25967">
    <property type="entry name" value="RND-MFP_C"/>
    <property type="match status" value="1"/>
</dbReference>
<dbReference type="Pfam" id="PF25917">
    <property type="entry name" value="BSH_RND"/>
    <property type="match status" value="1"/>
</dbReference>
<comment type="caution">
    <text evidence="13">The sequence shown here is derived from an EMBL/GenBank/DDBJ whole genome shotgun (WGS) entry which is preliminary data.</text>
</comment>
<dbReference type="PANTHER" id="PTHR30469:SF33">
    <property type="entry name" value="SLR1207 PROTEIN"/>
    <property type="match status" value="1"/>
</dbReference>
<dbReference type="SUPFAM" id="SSF111369">
    <property type="entry name" value="HlyD-like secretion proteins"/>
    <property type="match status" value="1"/>
</dbReference>
<dbReference type="RefSeq" id="WP_371384912.1">
    <property type="nucleotide sequence ID" value="NZ_JBGLYH010000002.1"/>
</dbReference>
<protein>
    <submittedName>
        <fullName evidence="13">Efflux RND transporter periplasmic adaptor subunit</fullName>
    </submittedName>
</protein>
<dbReference type="Gene3D" id="2.40.50.100">
    <property type="match status" value="1"/>
</dbReference>